<accession>A0A8T0GBP6</accession>
<organism evidence="2 3">
    <name type="scientific">Ceratodon purpureus</name>
    <name type="common">Fire moss</name>
    <name type="synonym">Dicranum purpureum</name>
    <dbReference type="NCBI Taxonomy" id="3225"/>
    <lineage>
        <taxon>Eukaryota</taxon>
        <taxon>Viridiplantae</taxon>
        <taxon>Streptophyta</taxon>
        <taxon>Embryophyta</taxon>
        <taxon>Bryophyta</taxon>
        <taxon>Bryophytina</taxon>
        <taxon>Bryopsida</taxon>
        <taxon>Dicranidae</taxon>
        <taxon>Pseudoditrichales</taxon>
        <taxon>Ditrichaceae</taxon>
        <taxon>Ceratodon</taxon>
    </lineage>
</organism>
<evidence type="ECO:0000256" key="1">
    <source>
        <dbReference type="SAM" id="SignalP"/>
    </source>
</evidence>
<comment type="caution">
    <text evidence="2">The sequence shown here is derived from an EMBL/GenBank/DDBJ whole genome shotgun (WGS) entry which is preliminary data.</text>
</comment>
<reference evidence="2 3" key="1">
    <citation type="submission" date="2020-06" db="EMBL/GenBank/DDBJ databases">
        <title>WGS assembly of Ceratodon purpureus strain R40.</title>
        <authorList>
            <person name="Carey S.B."/>
            <person name="Jenkins J."/>
            <person name="Shu S."/>
            <person name="Lovell J.T."/>
            <person name="Sreedasyam A."/>
            <person name="Maumus F."/>
            <person name="Tiley G.P."/>
            <person name="Fernandez-Pozo N."/>
            <person name="Barry K."/>
            <person name="Chen C."/>
            <person name="Wang M."/>
            <person name="Lipzen A."/>
            <person name="Daum C."/>
            <person name="Saski C.A."/>
            <person name="Payton A.C."/>
            <person name="Mcbreen J.C."/>
            <person name="Conrad R.E."/>
            <person name="Kollar L.M."/>
            <person name="Olsson S."/>
            <person name="Huttunen S."/>
            <person name="Landis J.B."/>
            <person name="Wickett N.J."/>
            <person name="Johnson M.G."/>
            <person name="Rensing S.A."/>
            <person name="Grimwood J."/>
            <person name="Schmutz J."/>
            <person name="Mcdaniel S.F."/>
        </authorList>
    </citation>
    <scope>NUCLEOTIDE SEQUENCE [LARGE SCALE GENOMIC DNA]</scope>
    <source>
        <strain evidence="2 3">R40</strain>
    </source>
</reference>
<proteinExistence type="predicted"/>
<dbReference type="EMBL" id="CM026432">
    <property type="protein sequence ID" value="KAG0556591.1"/>
    <property type="molecule type" value="Genomic_DNA"/>
</dbReference>
<gene>
    <name evidence="2" type="ORF">KC19_11G065400</name>
</gene>
<dbReference type="AlphaFoldDB" id="A0A8T0GBP6"/>
<name>A0A8T0GBP6_CERPU</name>
<feature type="signal peptide" evidence="1">
    <location>
        <begin position="1"/>
        <end position="27"/>
    </location>
</feature>
<dbReference type="Proteomes" id="UP000822688">
    <property type="component" value="Chromosome 11"/>
</dbReference>
<sequence length="41" mass="4587">MLHLNDLQIFVRLSILCLSGVWSCALCECSRPASWVCSSMI</sequence>
<feature type="chain" id="PRO_5035947499" evidence="1">
    <location>
        <begin position="28"/>
        <end position="41"/>
    </location>
</feature>
<keyword evidence="1" id="KW-0732">Signal</keyword>
<protein>
    <submittedName>
        <fullName evidence="2">Uncharacterized protein</fullName>
    </submittedName>
</protein>
<keyword evidence="3" id="KW-1185">Reference proteome</keyword>
<evidence type="ECO:0000313" key="2">
    <source>
        <dbReference type="EMBL" id="KAG0556591.1"/>
    </source>
</evidence>
<evidence type="ECO:0000313" key="3">
    <source>
        <dbReference type="Proteomes" id="UP000822688"/>
    </source>
</evidence>